<name>A0A0K1PVP4_9BACT</name>
<evidence type="ECO:0000313" key="2">
    <source>
        <dbReference type="Proteomes" id="UP000064967"/>
    </source>
</evidence>
<keyword evidence="2" id="KW-1185">Reference proteome</keyword>
<dbReference type="EMBL" id="CP012333">
    <property type="protein sequence ID" value="AKU97194.1"/>
    <property type="molecule type" value="Genomic_DNA"/>
</dbReference>
<dbReference type="STRING" id="1391654.AKJ09_03858"/>
<gene>
    <name evidence="1" type="ORF">AKJ09_03858</name>
</gene>
<dbReference type="KEGG" id="llu:AKJ09_03858"/>
<dbReference type="Proteomes" id="UP000064967">
    <property type="component" value="Chromosome"/>
</dbReference>
<dbReference type="Pfam" id="PF04391">
    <property type="entry name" value="DUF533"/>
    <property type="match status" value="1"/>
</dbReference>
<dbReference type="SUPFAM" id="SSF158682">
    <property type="entry name" value="TerB-like"/>
    <property type="match status" value="1"/>
</dbReference>
<dbReference type="InterPro" id="IPR029024">
    <property type="entry name" value="TerB-like"/>
</dbReference>
<reference evidence="1 2" key="1">
    <citation type="submission" date="2015-08" db="EMBL/GenBank/DDBJ databases">
        <authorList>
            <person name="Babu N.S."/>
            <person name="Beckwith C.J."/>
            <person name="Beseler K.G."/>
            <person name="Brison A."/>
            <person name="Carone J.V."/>
            <person name="Caskin T.P."/>
            <person name="Diamond M."/>
            <person name="Durham M.E."/>
            <person name="Foxe J.M."/>
            <person name="Go M."/>
            <person name="Henderson B.A."/>
            <person name="Jones I.B."/>
            <person name="McGettigan J.A."/>
            <person name="Micheletti S.J."/>
            <person name="Nasrallah M.E."/>
            <person name="Ortiz D."/>
            <person name="Piller C.R."/>
            <person name="Privatt S.R."/>
            <person name="Schneider S.L."/>
            <person name="Sharp S."/>
            <person name="Smith T.C."/>
            <person name="Stanton J.D."/>
            <person name="Ullery H.E."/>
            <person name="Wilson R.J."/>
            <person name="Serrano M.G."/>
            <person name="Buck G."/>
            <person name="Lee V."/>
            <person name="Wang Y."/>
            <person name="Carvalho R."/>
            <person name="Voegtly L."/>
            <person name="Shi R."/>
            <person name="Duckworth R."/>
            <person name="Johnson A."/>
            <person name="Loviza R."/>
            <person name="Walstead R."/>
            <person name="Shah Z."/>
            <person name="Kiflezghi M."/>
            <person name="Wade K."/>
            <person name="Ball S.L."/>
            <person name="Bradley K.W."/>
            <person name="Asai D.J."/>
            <person name="Bowman C.A."/>
            <person name="Russell D.A."/>
            <person name="Pope W.H."/>
            <person name="Jacobs-Sera D."/>
            <person name="Hendrix R.W."/>
            <person name="Hatfull G.F."/>
        </authorList>
    </citation>
    <scope>NUCLEOTIDE SEQUENCE [LARGE SCALE GENOMIC DNA]</scope>
    <source>
        <strain evidence="1 2">DSM 27648</strain>
    </source>
</reference>
<accession>A0A0K1PVP4</accession>
<proteinExistence type="predicted"/>
<evidence type="ECO:0008006" key="3">
    <source>
        <dbReference type="Google" id="ProtNLM"/>
    </source>
</evidence>
<dbReference type="RefSeq" id="WP_169927618.1">
    <property type="nucleotide sequence ID" value="NZ_CP012333.1"/>
</dbReference>
<organism evidence="1 2">
    <name type="scientific">Labilithrix luteola</name>
    <dbReference type="NCBI Taxonomy" id="1391654"/>
    <lineage>
        <taxon>Bacteria</taxon>
        <taxon>Pseudomonadati</taxon>
        <taxon>Myxococcota</taxon>
        <taxon>Polyangia</taxon>
        <taxon>Polyangiales</taxon>
        <taxon>Labilitrichaceae</taxon>
        <taxon>Labilithrix</taxon>
    </lineage>
</organism>
<sequence>MKRLTISADACTETLALLITMAWADGDLEDRERQGVRAASEIFNLTKELRARLDQLLERPLTVGELLFDAHSARDKSFAFVAAAWMSGLDENVHEKEKALLDEVATLFGFTENRKAELVQIARDLEPLRKPDETWANELQGHSFAPRR</sequence>
<dbReference type="CDD" id="cd07177">
    <property type="entry name" value="terB_like"/>
    <property type="match status" value="1"/>
</dbReference>
<dbReference type="Gene3D" id="1.10.3680.10">
    <property type="entry name" value="TerB-like"/>
    <property type="match status" value="1"/>
</dbReference>
<evidence type="ECO:0000313" key="1">
    <source>
        <dbReference type="EMBL" id="AKU97194.1"/>
    </source>
</evidence>
<protein>
    <recommendedName>
        <fullName evidence="3">Co-chaperone DjlA N-terminal domain-containing protein</fullName>
    </recommendedName>
</protein>
<dbReference type="AlphaFoldDB" id="A0A0K1PVP4"/>
<dbReference type="InterPro" id="IPR007486">
    <property type="entry name" value="YebE"/>
</dbReference>